<proteinExistence type="predicted"/>
<evidence type="ECO:0000313" key="1">
    <source>
        <dbReference type="EMBL" id="GLR16585.1"/>
    </source>
</evidence>
<accession>A0AA37SMD7</accession>
<dbReference type="Proteomes" id="UP001156666">
    <property type="component" value="Unassembled WGS sequence"/>
</dbReference>
<evidence type="ECO:0000313" key="2">
    <source>
        <dbReference type="Proteomes" id="UP001156666"/>
    </source>
</evidence>
<reference evidence="1" key="2">
    <citation type="submission" date="2023-01" db="EMBL/GenBank/DDBJ databases">
        <title>Draft genome sequence of Portibacter lacus strain NBRC 108769.</title>
        <authorList>
            <person name="Sun Q."/>
            <person name="Mori K."/>
        </authorList>
    </citation>
    <scope>NUCLEOTIDE SEQUENCE</scope>
    <source>
        <strain evidence="1">NBRC 108769</strain>
    </source>
</reference>
<sequence length="413" mass="46387">MILNSTISYTQCNDFENNISNWLYYNTVTGASTPQPLDAVNTIQSPGFNSQKKLYVQDRGGSTFIYNPIDFNGNYSEYFGRCLCFDIQLLVNDAAVKPSVFFVSGFDPTQKISWGVNPQKTIRFTANQNLPANSYWKNICVSFDECSGSYLPNNVDGTWEILGGGSCQDFNQVLSNVQGILFNVDMSGWPGTEKFSLDNICRLDCRKGSEPYPNPSGPSSPQFDLCCPPIDESDLTDQLNLSGNLNTYQPNLILTRSFKERIQAYVNYRKALNPCFDHFNIEYVIRKPKTEPNTFDLAQANILSRGATVFTPNQTNTTTWGQANLSDITLQTNKWYKLDFVFYGGPTSCADWEMIDECGVTSVEFNLQTNLARGTKGTIKDLAKIKIRNSVNLSSKSKMELIRNSKSPVKIKR</sequence>
<protein>
    <submittedName>
        <fullName evidence="1">Uncharacterized protein</fullName>
    </submittedName>
</protein>
<dbReference type="AlphaFoldDB" id="A0AA37SMD7"/>
<keyword evidence="2" id="KW-1185">Reference proteome</keyword>
<reference evidence="1" key="1">
    <citation type="journal article" date="2014" name="Int. J. Syst. Evol. Microbiol.">
        <title>Complete genome sequence of Corynebacterium casei LMG S-19264T (=DSM 44701T), isolated from a smear-ripened cheese.</title>
        <authorList>
            <consortium name="US DOE Joint Genome Institute (JGI-PGF)"/>
            <person name="Walter F."/>
            <person name="Albersmeier A."/>
            <person name="Kalinowski J."/>
            <person name="Ruckert C."/>
        </authorList>
    </citation>
    <scope>NUCLEOTIDE SEQUENCE</scope>
    <source>
        <strain evidence="1">NBRC 108769</strain>
    </source>
</reference>
<dbReference type="EMBL" id="BSOH01000006">
    <property type="protein sequence ID" value="GLR16585.1"/>
    <property type="molecule type" value="Genomic_DNA"/>
</dbReference>
<gene>
    <name evidence="1" type="ORF">GCM10007940_12000</name>
</gene>
<name>A0AA37SMD7_9BACT</name>
<organism evidence="1 2">
    <name type="scientific">Portibacter lacus</name>
    <dbReference type="NCBI Taxonomy" id="1099794"/>
    <lineage>
        <taxon>Bacteria</taxon>
        <taxon>Pseudomonadati</taxon>
        <taxon>Bacteroidota</taxon>
        <taxon>Saprospiria</taxon>
        <taxon>Saprospirales</taxon>
        <taxon>Haliscomenobacteraceae</taxon>
        <taxon>Portibacter</taxon>
    </lineage>
</organism>
<comment type="caution">
    <text evidence="1">The sequence shown here is derived from an EMBL/GenBank/DDBJ whole genome shotgun (WGS) entry which is preliminary data.</text>
</comment>